<comment type="caution">
    <text evidence="1">The sequence shown here is derived from an EMBL/GenBank/DDBJ whole genome shotgun (WGS) entry which is preliminary data.</text>
</comment>
<proteinExistence type="predicted"/>
<dbReference type="CDD" id="cd16412">
    <property type="entry name" value="dndB"/>
    <property type="match status" value="1"/>
</dbReference>
<dbReference type="EMBL" id="BMQD01000001">
    <property type="protein sequence ID" value="GGK44997.1"/>
    <property type="molecule type" value="Genomic_DNA"/>
</dbReference>
<gene>
    <name evidence="1" type="ORF">GCM10010126_00680</name>
</gene>
<evidence type="ECO:0000313" key="2">
    <source>
        <dbReference type="Proteomes" id="UP000627984"/>
    </source>
</evidence>
<name>A0AA37F1X9_9ACTN</name>
<reference evidence="1" key="2">
    <citation type="submission" date="2022-09" db="EMBL/GenBank/DDBJ databases">
        <authorList>
            <person name="Sun Q."/>
            <person name="Ohkuma M."/>
        </authorList>
    </citation>
    <scope>NUCLEOTIDE SEQUENCE</scope>
    <source>
        <strain evidence="1">JCM 3093</strain>
    </source>
</reference>
<dbReference type="AlphaFoldDB" id="A0AA37F1X9"/>
<dbReference type="NCBIfam" id="TIGR03233">
    <property type="entry name" value="DNA_S_dndB"/>
    <property type="match status" value="1"/>
</dbReference>
<protein>
    <recommendedName>
        <fullName evidence="3">DNA sulfur modification protein DndB</fullName>
    </recommendedName>
</protein>
<sequence>MYRVATHALAQHGGEATTAGFEYIFPAIRGVQAGREYYVSMCPLRLIPKIFLFDEDELAPEVRAQRILNKGRVPALARYILENPDDYVFSALTASVDGVMRFVGVSAQGPGMRVGQLHIPMASRFLINDGQHRRAAIEAALKENQALGDETIAVVFFHDAGLERSQQMFADLNRHAVRPARSIGVLYDHRDELSQLTRLLALKSPVFRNFVEMESSNLSARSRKLFTLSALYSATSALLQGLELNSKDAERLSWGFWEAVDELIPDWGEVRSRSLSAAEVRRQYLHTHGIALHALGLLGNTLLHESPDPEEWKPRLAPLRDVDWSRTNPDWEGRAIIGGRVSKNHQNVVLTVNHLRQRLGLELNVEERQAEAAYQRGER</sequence>
<reference evidence="1" key="1">
    <citation type="journal article" date="2014" name="Int. J. Syst. Evol. Microbiol.">
        <title>Complete genome sequence of Corynebacterium casei LMG S-19264T (=DSM 44701T), isolated from a smear-ripened cheese.</title>
        <authorList>
            <consortium name="US DOE Joint Genome Institute (JGI-PGF)"/>
            <person name="Walter F."/>
            <person name="Albersmeier A."/>
            <person name="Kalinowski J."/>
            <person name="Ruckert C."/>
        </authorList>
    </citation>
    <scope>NUCLEOTIDE SEQUENCE</scope>
    <source>
        <strain evidence="1">JCM 3093</strain>
    </source>
</reference>
<evidence type="ECO:0008006" key="3">
    <source>
        <dbReference type="Google" id="ProtNLM"/>
    </source>
</evidence>
<evidence type="ECO:0000313" key="1">
    <source>
        <dbReference type="EMBL" id="GGK44997.1"/>
    </source>
</evidence>
<dbReference type="InterPro" id="IPR017601">
    <property type="entry name" value="DGQHR-contain_dom"/>
</dbReference>
<accession>A0AA37F1X9</accession>
<dbReference type="NCBIfam" id="TIGR03187">
    <property type="entry name" value="DGQHR"/>
    <property type="match status" value="1"/>
</dbReference>
<dbReference type="Proteomes" id="UP000627984">
    <property type="component" value="Unassembled WGS sequence"/>
</dbReference>
<organism evidence="1 2">
    <name type="scientific">Planomonospora parontospora</name>
    <dbReference type="NCBI Taxonomy" id="58119"/>
    <lineage>
        <taxon>Bacteria</taxon>
        <taxon>Bacillati</taxon>
        <taxon>Actinomycetota</taxon>
        <taxon>Actinomycetes</taxon>
        <taxon>Streptosporangiales</taxon>
        <taxon>Streptosporangiaceae</taxon>
        <taxon>Planomonospora</taxon>
    </lineage>
</organism>
<dbReference type="InterPro" id="IPR017642">
    <property type="entry name" value="DNA_S_mod_DndB"/>
</dbReference>
<dbReference type="Pfam" id="PF14072">
    <property type="entry name" value="DndB"/>
    <property type="match status" value="1"/>
</dbReference>